<dbReference type="EMBL" id="JAVTLL010000001">
    <property type="protein sequence ID" value="MDT7839237.1"/>
    <property type="molecule type" value="Genomic_DNA"/>
</dbReference>
<evidence type="ECO:0000256" key="1">
    <source>
        <dbReference type="ARBA" id="ARBA00004792"/>
    </source>
</evidence>
<dbReference type="Proteomes" id="UP001257948">
    <property type="component" value="Unassembled WGS sequence"/>
</dbReference>
<dbReference type="InterPro" id="IPR050231">
    <property type="entry name" value="Iron_ascorbate_oxido_reductase"/>
</dbReference>
<evidence type="ECO:0000313" key="5">
    <source>
        <dbReference type="EMBL" id="MDT7839237.1"/>
    </source>
</evidence>
<dbReference type="SUPFAM" id="SSF51197">
    <property type="entry name" value="Clavaminate synthase-like"/>
    <property type="match status" value="1"/>
</dbReference>
<reference evidence="6" key="1">
    <citation type="submission" date="2023-07" db="EMBL/GenBank/DDBJ databases">
        <title>Draft genome sequence of the endophytic actinobacterium Streptomyces justiciae WPN32, a potential antibiotic producer.</title>
        <authorList>
            <person name="Yasawong M."/>
            <person name="Pana W."/>
            <person name="Ganta P."/>
            <person name="Santapan N."/>
            <person name="Songngamsuk T."/>
            <person name="Phatcharaharikarn M."/>
            <person name="Kerdtoob S."/>
            <person name="Nantapong N."/>
        </authorList>
    </citation>
    <scope>NUCLEOTIDE SEQUENCE [LARGE SCALE GENOMIC DNA]</scope>
    <source>
        <strain evidence="6">WPN32</strain>
    </source>
</reference>
<proteinExistence type="inferred from homology"/>
<dbReference type="Pfam" id="PF14226">
    <property type="entry name" value="DIOX_N"/>
    <property type="match status" value="1"/>
</dbReference>
<keyword evidence="3" id="KW-0408">Iron</keyword>
<dbReference type="PANTHER" id="PTHR47990">
    <property type="entry name" value="2-OXOGLUTARATE (2OG) AND FE(II)-DEPENDENT OXYGENASE SUPERFAMILY PROTEIN-RELATED"/>
    <property type="match status" value="1"/>
</dbReference>
<dbReference type="Pfam" id="PF03171">
    <property type="entry name" value="2OG-FeII_Oxy"/>
    <property type="match status" value="1"/>
</dbReference>
<protein>
    <submittedName>
        <fullName evidence="5">2-oxoglutarate and iron-dependent oxygenase domain-containing protein</fullName>
    </submittedName>
</protein>
<gene>
    <name evidence="5" type="ORF">RQC66_00685</name>
</gene>
<comment type="caution">
    <text evidence="5">The sequence shown here is derived from an EMBL/GenBank/DDBJ whole genome shotgun (WGS) entry which is preliminary data.</text>
</comment>
<comment type="pathway">
    <text evidence="1">Antibiotic biosynthesis.</text>
</comment>
<keyword evidence="6" id="KW-1185">Reference proteome</keyword>
<feature type="domain" description="Fe2OG dioxygenase" evidence="4">
    <location>
        <begin position="184"/>
        <end position="286"/>
    </location>
</feature>
<dbReference type="InterPro" id="IPR044861">
    <property type="entry name" value="IPNS-like_FE2OG_OXY"/>
</dbReference>
<dbReference type="InterPro" id="IPR005123">
    <property type="entry name" value="Oxoglu/Fe-dep_dioxygenase_dom"/>
</dbReference>
<name>A0ABU3LJ18_9ACTN</name>
<dbReference type="InterPro" id="IPR026992">
    <property type="entry name" value="DIOX_N"/>
</dbReference>
<evidence type="ECO:0000259" key="4">
    <source>
        <dbReference type="PROSITE" id="PS51471"/>
    </source>
</evidence>
<dbReference type="PROSITE" id="PS51471">
    <property type="entry name" value="FE2OG_OXY"/>
    <property type="match status" value="1"/>
</dbReference>
<keyword evidence="2" id="KW-0045">Antibiotic biosynthesis</keyword>
<keyword evidence="3" id="KW-0560">Oxidoreductase</keyword>
<sequence length="368" mass="40331">MTHVSTNPSNPSYQQLPIIDLSAADRGPQARALLHAQLHSAAHDVGFFQLVGHGVPQGELDALLSAMRRFFALPERERLALDNVRSPHFRGYTRTGDERTGGSRDWRDQLDIGAERPARIPGPHEPAYWWLQGPNQWPESLPELRTAALAWVERLSSVAERLLHELLASIGAPADFYDPIFGEPAHPHLKLVRYPGSAGDGADQGVGAHKDYGFLTLLLQDQVGGLQVQREDGLFHDVPPLEGAFVVNLGELLEVATNGYLVATNHRVVSPPGATERFSVPFFYNPRLDARVEPLPFAYASAAPGVADDPSNPLFAEYGYNELKGKLRAHPLVAERHHQDLLTPAQATPSGARGCIDLRLRRVGATSH</sequence>
<comment type="similarity">
    <text evidence="3">Belongs to the iron/ascorbate-dependent oxidoreductase family.</text>
</comment>
<evidence type="ECO:0000256" key="2">
    <source>
        <dbReference type="ARBA" id="ARBA00023194"/>
    </source>
</evidence>
<evidence type="ECO:0000313" key="6">
    <source>
        <dbReference type="Proteomes" id="UP001257948"/>
    </source>
</evidence>
<dbReference type="Gene3D" id="2.60.120.330">
    <property type="entry name" value="B-lactam Antibiotic, Isopenicillin N Synthase, Chain"/>
    <property type="match status" value="1"/>
</dbReference>
<accession>A0ABU3LJ18</accession>
<dbReference type="PRINTS" id="PR00682">
    <property type="entry name" value="IPNSYNTHASE"/>
</dbReference>
<dbReference type="InterPro" id="IPR027443">
    <property type="entry name" value="IPNS-like_sf"/>
</dbReference>
<keyword evidence="3" id="KW-0479">Metal-binding</keyword>
<evidence type="ECO:0000256" key="3">
    <source>
        <dbReference type="RuleBase" id="RU003682"/>
    </source>
</evidence>
<dbReference type="RefSeq" id="WP_314196873.1">
    <property type="nucleotide sequence ID" value="NZ_JAVTLL010000001.1"/>
</dbReference>
<organism evidence="5 6">
    <name type="scientific">Streptomyces justiciae</name>
    <dbReference type="NCBI Taxonomy" id="2780140"/>
    <lineage>
        <taxon>Bacteria</taxon>
        <taxon>Bacillati</taxon>
        <taxon>Actinomycetota</taxon>
        <taxon>Actinomycetes</taxon>
        <taxon>Kitasatosporales</taxon>
        <taxon>Streptomycetaceae</taxon>
        <taxon>Streptomyces</taxon>
    </lineage>
</organism>